<proteinExistence type="predicted"/>
<evidence type="ECO:0000313" key="2">
    <source>
        <dbReference type="EMBL" id="GGU86236.1"/>
    </source>
</evidence>
<dbReference type="Proteomes" id="UP000618795">
    <property type="component" value="Unassembled WGS sequence"/>
</dbReference>
<reference evidence="2" key="1">
    <citation type="journal article" date="2014" name="Int. J. Syst. Evol. Microbiol.">
        <title>Complete genome sequence of Corynebacterium casei LMG S-19264T (=DSM 44701T), isolated from a smear-ripened cheese.</title>
        <authorList>
            <consortium name="US DOE Joint Genome Institute (JGI-PGF)"/>
            <person name="Walter F."/>
            <person name="Albersmeier A."/>
            <person name="Kalinowski J."/>
            <person name="Ruckert C."/>
        </authorList>
    </citation>
    <scope>NUCLEOTIDE SEQUENCE</scope>
    <source>
        <strain evidence="2">JCM 4369</strain>
    </source>
</reference>
<comment type="caution">
    <text evidence="2">The sequence shown here is derived from an EMBL/GenBank/DDBJ whole genome shotgun (WGS) entry which is preliminary data.</text>
</comment>
<evidence type="ECO:0000313" key="3">
    <source>
        <dbReference type="Proteomes" id="UP000618795"/>
    </source>
</evidence>
<dbReference type="AlphaFoldDB" id="A0A918I7S3"/>
<name>A0A918I7S3_9ACTN</name>
<organism evidence="2 3">
    <name type="scientific">Streptomyces filipinensis</name>
    <dbReference type="NCBI Taxonomy" id="66887"/>
    <lineage>
        <taxon>Bacteria</taxon>
        <taxon>Bacillati</taxon>
        <taxon>Actinomycetota</taxon>
        <taxon>Actinomycetes</taxon>
        <taxon>Kitasatosporales</taxon>
        <taxon>Streptomycetaceae</taxon>
        <taxon>Streptomyces</taxon>
    </lineage>
</organism>
<protein>
    <submittedName>
        <fullName evidence="2">Uncharacterized protein</fullName>
    </submittedName>
</protein>
<accession>A0A918I7S3</accession>
<sequence>MFSAQWAAVRTMFLAGVSITLPVQCQVVPPGPSDPKNVPTSRVPWNRVPCGRPAAAADGPGPAGRARCPSSGAASAIRCAVQNRAACRASCPAEGAGDAAVAACAGAIPPPRAAPHTTATAVRRMRDEDGFLDEINGAPPGLLRVCWNRTRGNGGAALVRREDPPVRAGRSSHRRANV</sequence>
<gene>
    <name evidence="2" type="ORF">GCM10010260_19110</name>
</gene>
<dbReference type="EMBL" id="BMTD01000003">
    <property type="protein sequence ID" value="GGU86236.1"/>
    <property type="molecule type" value="Genomic_DNA"/>
</dbReference>
<feature type="region of interest" description="Disordered" evidence="1">
    <location>
        <begin position="155"/>
        <end position="178"/>
    </location>
</feature>
<reference evidence="2" key="2">
    <citation type="submission" date="2020-09" db="EMBL/GenBank/DDBJ databases">
        <authorList>
            <person name="Sun Q."/>
            <person name="Ohkuma M."/>
        </authorList>
    </citation>
    <scope>NUCLEOTIDE SEQUENCE</scope>
    <source>
        <strain evidence="2">JCM 4369</strain>
    </source>
</reference>
<evidence type="ECO:0000256" key="1">
    <source>
        <dbReference type="SAM" id="MobiDB-lite"/>
    </source>
</evidence>
<keyword evidence="3" id="KW-1185">Reference proteome</keyword>